<dbReference type="InterPro" id="IPR020449">
    <property type="entry name" value="Tscrpt_reg_AraC-type_HTH"/>
</dbReference>
<sequence>MKASLNLLTLADQSSLLQDCLHFSSHGQTYFIDQDKLAGFHWIYETLYFSIHIHDLQVKEDFLASLNFEEDSNCLALSSYLKAVSGENLLPYQSLNSQSSLSSFKDQQDLRLLLHAHSNFQAISLAFKESMIDEYLTDNLHLSQQEIQKIFQNSQQLTISKLEKIAEEISHYKLTSLGSELFYEIKAREWLSLLINDYYQQKSQPPLTEADDLALSSVSTYIKEHFAKDISQDLLAQIAMMSKTKLKTAFKSKYHMTLTEFIQRRRISMAKQLLITTPLNIKEVALSVGYQSHSRFSSLFKKYTGLYPRQVRKQAEETRSKSQRKAK</sequence>
<dbReference type="PANTHER" id="PTHR47893:SF1">
    <property type="entry name" value="REGULATORY PROTEIN PCHR"/>
    <property type="match status" value="1"/>
</dbReference>
<protein>
    <submittedName>
        <fullName evidence="5">AraC family transcriptional regulator</fullName>
    </submittedName>
</protein>
<name>A0ABS5B5B1_9STRE</name>
<dbReference type="InterPro" id="IPR009057">
    <property type="entry name" value="Homeodomain-like_sf"/>
</dbReference>
<evidence type="ECO:0000256" key="3">
    <source>
        <dbReference type="ARBA" id="ARBA00023163"/>
    </source>
</evidence>
<dbReference type="SUPFAM" id="SSF46689">
    <property type="entry name" value="Homeodomain-like"/>
    <property type="match status" value="1"/>
</dbReference>
<dbReference type="InterPro" id="IPR053142">
    <property type="entry name" value="PchR_regulatory_protein"/>
</dbReference>
<proteinExistence type="predicted"/>
<dbReference type="SMART" id="SM00342">
    <property type="entry name" value="HTH_ARAC"/>
    <property type="match status" value="1"/>
</dbReference>
<dbReference type="PROSITE" id="PS01124">
    <property type="entry name" value="HTH_ARAC_FAMILY_2"/>
    <property type="match status" value="1"/>
</dbReference>
<dbReference type="Pfam" id="PF12833">
    <property type="entry name" value="HTH_18"/>
    <property type="match status" value="1"/>
</dbReference>
<keyword evidence="2" id="KW-0238">DNA-binding</keyword>
<comment type="caution">
    <text evidence="5">The sequence shown here is derived from an EMBL/GenBank/DDBJ whole genome shotgun (WGS) entry which is preliminary data.</text>
</comment>
<evidence type="ECO:0000313" key="6">
    <source>
        <dbReference type="Proteomes" id="UP001519296"/>
    </source>
</evidence>
<dbReference type="PANTHER" id="PTHR47893">
    <property type="entry name" value="REGULATORY PROTEIN PCHR"/>
    <property type="match status" value="1"/>
</dbReference>
<dbReference type="Proteomes" id="UP001519296">
    <property type="component" value="Unassembled WGS sequence"/>
</dbReference>
<keyword evidence="6" id="KW-1185">Reference proteome</keyword>
<gene>
    <name evidence="5" type="ORF">C4K46_08615</name>
</gene>
<dbReference type="InterPro" id="IPR018060">
    <property type="entry name" value="HTH_AraC"/>
</dbReference>
<organism evidence="5 6">
    <name type="scientific">Streptococcus oricebi</name>
    <dbReference type="NCBI Taxonomy" id="1547447"/>
    <lineage>
        <taxon>Bacteria</taxon>
        <taxon>Bacillati</taxon>
        <taxon>Bacillota</taxon>
        <taxon>Bacilli</taxon>
        <taxon>Lactobacillales</taxon>
        <taxon>Streptococcaceae</taxon>
        <taxon>Streptococcus</taxon>
    </lineage>
</organism>
<evidence type="ECO:0000313" key="5">
    <source>
        <dbReference type="EMBL" id="MBP2623999.1"/>
    </source>
</evidence>
<evidence type="ECO:0000256" key="2">
    <source>
        <dbReference type="ARBA" id="ARBA00023125"/>
    </source>
</evidence>
<dbReference type="EMBL" id="PRDG01000005">
    <property type="protein sequence ID" value="MBP2623999.1"/>
    <property type="molecule type" value="Genomic_DNA"/>
</dbReference>
<reference evidence="5 6" key="1">
    <citation type="submission" date="2018-02" db="EMBL/GenBank/DDBJ databases">
        <title>Draft genome sequence of Streptococcus oricebi CCUG 70868T type strain.</title>
        <authorList>
            <person name="Mendez V."/>
            <person name="Salva-Serra F."/>
            <person name="Jaen-Luchoro D."/>
            <person name="Gonzales-Siles L."/>
            <person name="Karlsson R."/>
            <person name="Engstrom-Jakobsson H."/>
            <person name="Busquets A."/>
            <person name="Gomila M."/>
            <person name="Pineiro-Iglesias B."/>
            <person name="Bennasar-Figueras A."/>
            <person name="Seeger M."/>
            <person name="Moore E."/>
        </authorList>
    </citation>
    <scope>NUCLEOTIDE SEQUENCE [LARGE SCALE GENOMIC DNA]</scope>
    <source>
        <strain evidence="5 6">CCUG 70868</strain>
    </source>
</reference>
<dbReference type="Gene3D" id="1.10.10.60">
    <property type="entry name" value="Homeodomain-like"/>
    <property type="match status" value="2"/>
</dbReference>
<evidence type="ECO:0000259" key="4">
    <source>
        <dbReference type="PROSITE" id="PS01124"/>
    </source>
</evidence>
<keyword evidence="1" id="KW-0805">Transcription regulation</keyword>
<keyword evidence="3" id="KW-0804">Transcription</keyword>
<evidence type="ECO:0000256" key="1">
    <source>
        <dbReference type="ARBA" id="ARBA00023015"/>
    </source>
</evidence>
<dbReference type="RefSeq" id="WP_209628558.1">
    <property type="nucleotide sequence ID" value="NZ_PRDG01000005.1"/>
</dbReference>
<feature type="domain" description="HTH araC/xylS-type" evidence="4">
    <location>
        <begin position="216"/>
        <end position="314"/>
    </location>
</feature>
<dbReference type="PRINTS" id="PR00032">
    <property type="entry name" value="HTHARAC"/>
</dbReference>
<accession>A0ABS5B5B1</accession>